<feature type="region of interest" description="Disordered" evidence="1">
    <location>
        <begin position="73"/>
        <end position="114"/>
    </location>
</feature>
<dbReference type="Proteomes" id="UP001597112">
    <property type="component" value="Unassembled WGS sequence"/>
</dbReference>
<keyword evidence="4" id="KW-1185">Reference proteome</keyword>
<feature type="compositionally biased region" description="Polar residues" evidence="1">
    <location>
        <begin position="73"/>
        <end position="88"/>
    </location>
</feature>
<comment type="caution">
    <text evidence="3">The sequence shown here is derived from an EMBL/GenBank/DDBJ whole genome shotgun (WGS) entry which is preliminary data.</text>
</comment>
<sequence length="258" mass="28808">MNQQPDKLFRDKLESFSRPAPASAWDKIEAGLDKKNNTRGIVWKVAASLLLLVVAGYILWSVLHNTTAPSQQLVNTDKQQPKQSIPQKNTERTPAADSAQKTDTAIYTEPATQSVRKTETKAIDKYKKEPQQAIESQPFDDATTQPQLVAETTMPPAEEVPAIAIEETPAVAVTQHERVVATQQSITLVFSADETDNYLNKNLSSEATDEEQKPSTFKKLLKKAQDLKNNQDPVGELRQKKNEILALNFKNEKRGQNK</sequence>
<evidence type="ECO:0000256" key="2">
    <source>
        <dbReference type="SAM" id="Phobius"/>
    </source>
</evidence>
<evidence type="ECO:0000256" key="1">
    <source>
        <dbReference type="SAM" id="MobiDB-lite"/>
    </source>
</evidence>
<organism evidence="3 4">
    <name type="scientific">Ohtaekwangia kribbensis</name>
    <dbReference type="NCBI Taxonomy" id="688913"/>
    <lineage>
        <taxon>Bacteria</taxon>
        <taxon>Pseudomonadati</taxon>
        <taxon>Bacteroidota</taxon>
        <taxon>Cytophagia</taxon>
        <taxon>Cytophagales</taxon>
        <taxon>Fulvivirgaceae</taxon>
        <taxon>Ohtaekwangia</taxon>
    </lineage>
</organism>
<evidence type="ECO:0000313" key="3">
    <source>
        <dbReference type="EMBL" id="MFD1002890.1"/>
    </source>
</evidence>
<accession>A0ABW3KA54</accession>
<name>A0ABW3KA54_9BACT</name>
<feature type="transmembrane region" description="Helical" evidence="2">
    <location>
        <begin position="41"/>
        <end position="63"/>
    </location>
</feature>
<keyword evidence="2" id="KW-0812">Transmembrane</keyword>
<dbReference type="RefSeq" id="WP_377584720.1">
    <property type="nucleotide sequence ID" value="NZ_JBHTKA010000014.1"/>
</dbReference>
<reference evidence="4" key="1">
    <citation type="journal article" date="2019" name="Int. J. Syst. Evol. Microbiol.">
        <title>The Global Catalogue of Microorganisms (GCM) 10K type strain sequencing project: providing services to taxonomists for standard genome sequencing and annotation.</title>
        <authorList>
            <consortium name="The Broad Institute Genomics Platform"/>
            <consortium name="The Broad Institute Genome Sequencing Center for Infectious Disease"/>
            <person name="Wu L."/>
            <person name="Ma J."/>
        </authorList>
    </citation>
    <scope>NUCLEOTIDE SEQUENCE [LARGE SCALE GENOMIC DNA]</scope>
    <source>
        <strain evidence="4">CCUG 58938</strain>
    </source>
</reference>
<evidence type="ECO:0000313" key="4">
    <source>
        <dbReference type="Proteomes" id="UP001597112"/>
    </source>
</evidence>
<protein>
    <submittedName>
        <fullName evidence="3">Uncharacterized protein</fullName>
    </submittedName>
</protein>
<gene>
    <name evidence="3" type="ORF">ACFQ21_26420</name>
</gene>
<dbReference type="EMBL" id="JBHTKA010000014">
    <property type="protein sequence ID" value="MFD1002890.1"/>
    <property type="molecule type" value="Genomic_DNA"/>
</dbReference>
<feature type="compositionally biased region" description="Polar residues" evidence="1">
    <location>
        <begin position="99"/>
        <end position="114"/>
    </location>
</feature>
<proteinExistence type="predicted"/>
<keyword evidence="2" id="KW-1133">Transmembrane helix</keyword>
<keyword evidence="2" id="KW-0472">Membrane</keyword>